<protein>
    <submittedName>
        <fullName evidence="1">Uncharacterized protein</fullName>
    </submittedName>
</protein>
<proteinExistence type="predicted"/>
<dbReference type="AlphaFoldDB" id="A0A0A9BHS4"/>
<reference evidence="1" key="1">
    <citation type="submission" date="2014-09" db="EMBL/GenBank/DDBJ databases">
        <authorList>
            <person name="Magalhaes I.L.F."/>
            <person name="Oliveira U."/>
            <person name="Santos F.R."/>
            <person name="Vidigal T.H.D.A."/>
            <person name="Brescovit A.D."/>
            <person name="Santos A.J."/>
        </authorList>
    </citation>
    <scope>NUCLEOTIDE SEQUENCE</scope>
    <source>
        <tissue evidence="1">Shoot tissue taken approximately 20 cm above the soil surface</tissue>
    </source>
</reference>
<reference evidence="1" key="2">
    <citation type="journal article" date="2015" name="Data Brief">
        <title>Shoot transcriptome of the giant reed, Arundo donax.</title>
        <authorList>
            <person name="Barrero R.A."/>
            <person name="Guerrero F.D."/>
            <person name="Moolhuijzen P."/>
            <person name="Goolsby J.A."/>
            <person name="Tidwell J."/>
            <person name="Bellgard S.E."/>
            <person name="Bellgard M.I."/>
        </authorList>
    </citation>
    <scope>NUCLEOTIDE SEQUENCE</scope>
    <source>
        <tissue evidence="1">Shoot tissue taken approximately 20 cm above the soil surface</tissue>
    </source>
</reference>
<accession>A0A0A9BHS4</accession>
<sequence>MSMVVAIEEVWCHTQSTRGGCQ</sequence>
<name>A0A0A9BHS4_ARUDO</name>
<evidence type="ECO:0000313" key="1">
    <source>
        <dbReference type="EMBL" id="JAD61678.1"/>
    </source>
</evidence>
<organism evidence="1">
    <name type="scientific">Arundo donax</name>
    <name type="common">Giant reed</name>
    <name type="synonym">Donax arundinaceus</name>
    <dbReference type="NCBI Taxonomy" id="35708"/>
    <lineage>
        <taxon>Eukaryota</taxon>
        <taxon>Viridiplantae</taxon>
        <taxon>Streptophyta</taxon>
        <taxon>Embryophyta</taxon>
        <taxon>Tracheophyta</taxon>
        <taxon>Spermatophyta</taxon>
        <taxon>Magnoliopsida</taxon>
        <taxon>Liliopsida</taxon>
        <taxon>Poales</taxon>
        <taxon>Poaceae</taxon>
        <taxon>PACMAD clade</taxon>
        <taxon>Arundinoideae</taxon>
        <taxon>Arundineae</taxon>
        <taxon>Arundo</taxon>
    </lineage>
</organism>
<dbReference type="EMBL" id="GBRH01236217">
    <property type="protein sequence ID" value="JAD61678.1"/>
    <property type="molecule type" value="Transcribed_RNA"/>
</dbReference>